<dbReference type="EMBL" id="JAUSUA010000001">
    <property type="protein sequence ID" value="MDQ0206080.1"/>
    <property type="molecule type" value="Genomic_DNA"/>
</dbReference>
<feature type="domain" description="Luciferase-like" evidence="2">
    <location>
        <begin position="1"/>
        <end position="295"/>
    </location>
</feature>
<name>A0ABT9YE03_9BACI</name>
<evidence type="ECO:0000313" key="3">
    <source>
        <dbReference type="EMBL" id="MDQ0206080.1"/>
    </source>
</evidence>
<reference evidence="3 4" key="1">
    <citation type="submission" date="2023-07" db="EMBL/GenBank/DDBJ databases">
        <title>Genomic Encyclopedia of Type Strains, Phase IV (KMG-IV): sequencing the most valuable type-strain genomes for metagenomic binning, comparative biology and taxonomic classification.</title>
        <authorList>
            <person name="Goeker M."/>
        </authorList>
    </citation>
    <scope>NUCLEOTIDE SEQUENCE [LARGE SCALE GENOMIC DNA]</scope>
    <source>
        <strain evidence="3 4">DSM 19154</strain>
    </source>
</reference>
<dbReference type="RefSeq" id="WP_306980223.1">
    <property type="nucleotide sequence ID" value="NZ_JAUSUA010000001.1"/>
</dbReference>
<dbReference type="NCBIfam" id="TIGR03558">
    <property type="entry name" value="oxido_grp_1"/>
    <property type="match status" value="1"/>
</dbReference>
<evidence type="ECO:0000259" key="2">
    <source>
        <dbReference type="Pfam" id="PF00296"/>
    </source>
</evidence>
<organism evidence="3 4">
    <name type="scientific">Alkalicoccobacillus murimartini</name>
    <dbReference type="NCBI Taxonomy" id="171685"/>
    <lineage>
        <taxon>Bacteria</taxon>
        <taxon>Bacillati</taxon>
        <taxon>Bacillota</taxon>
        <taxon>Bacilli</taxon>
        <taxon>Bacillales</taxon>
        <taxon>Bacillaceae</taxon>
        <taxon>Alkalicoccobacillus</taxon>
    </lineage>
</organism>
<dbReference type="InterPro" id="IPR019949">
    <property type="entry name" value="CmoO-like"/>
</dbReference>
<dbReference type="InterPro" id="IPR011251">
    <property type="entry name" value="Luciferase-like_dom"/>
</dbReference>
<comment type="caution">
    <text evidence="3">The sequence shown here is derived from an EMBL/GenBank/DDBJ whole genome shotgun (WGS) entry which is preliminary data.</text>
</comment>
<accession>A0ABT9YE03</accession>
<proteinExistence type="predicted"/>
<gene>
    <name evidence="3" type="ORF">J2S05_000854</name>
</gene>
<sequence length="332" mass="37036">MKLSILDQVVISRGRSAKDAIEETKQLAIFADEWGFTRYWIAEHHDLPGLACPAPEVLLGIIGAFTRQIRIGAGAVLLPNYQPYRVAETYNVLATMYPDRVDIGVGRSPGGSAEASQALTPNMLQAIYDMPKKVEELLHFIQNDFPEGHSYHSLKAAPVPIKPPVPWILGTSIKSAKLAASHGLPYAVGHFMNKESSQKAAKAYKEHFQPTKQNQEPRLMLAVSIVCAESNQKAKEIARSGYIWSIERAKGEGLDGLPSKDHAKSYPLTTDEEDKMRELEQKQLIGTPDEVKQDLFKLATEYDTDECMLLTNVHSFEDRKESFRLLGKEMLS</sequence>
<dbReference type="Proteomes" id="UP001225034">
    <property type="component" value="Unassembled WGS sequence"/>
</dbReference>
<comment type="similarity">
    <text evidence="1">To bacterial alkanal monooxygenase alpha and beta chains.</text>
</comment>
<dbReference type="Gene3D" id="3.20.20.30">
    <property type="entry name" value="Luciferase-like domain"/>
    <property type="match status" value="1"/>
</dbReference>
<keyword evidence="4" id="KW-1185">Reference proteome</keyword>
<dbReference type="InterPro" id="IPR050766">
    <property type="entry name" value="Bact_Lucif_Oxidored"/>
</dbReference>
<dbReference type="PANTHER" id="PTHR30137">
    <property type="entry name" value="LUCIFERASE-LIKE MONOOXYGENASE"/>
    <property type="match status" value="1"/>
</dbReference>
<dbReference type="InterPro" id="IPR036661">
    <property type="entry name" value="Luciferase-like_sf"/>
</dbReference>
<dbReference type="SUPFAM" id="SSF51679">
    <property type="entry name" value="Bacterial luciferase-like"/>
    <property type="match status" value="1"/>
</dbReference>
<evidence type="ECO:0000313" key="4">
    <source>
        <dbReference type="Proteomes" id="UP001225034"/>
    </source>
</evidence>
<dbReference type="Pfam" id="PF00296">
    <property type="entry name" value="Bac_luciferase"/>
    <property type="match status" value="1"/>
</dbReference>
<dbReference type="PANTHER" id="PTHR30137:SF20">
    <property type="entry name" value="N-ACETYL-S-ALKYLCYSTEINE MONOOXYGENASE"/>
    <property type="match status" value="1"/>
</dbReference>
<evidence type="ECO:0000256" key="1">
    <source>
        <dbReference type="ARBA" id="ARBA00007789"/>
    </source>
</evidence>
<protein>
    <submittedName>
        <fullName evidence="3">Luciferase family oxidoreductase group 1</fullName>
    </submittedName>
</protein>